<sequence length="371" mass="42701">MPLIVYLDTQDYINLFNEPDDGTNHQVLSELLEYRDNGAIVIGFSIATIVEFITKPDITNRSERVRRGQLIKNICGANAFPNFSDLAKGASFPNDGKWILKKDQKIISAKQFRRQMHEILIEELAKTEGLNRAQRRQLGRKSSMHELVRKKGSTWGRKRSDYGELPVSDEIVESRILERFMKGLCSDSEFEKRMNAWLSDPAEYSRIVYDYADHPNVIDKYFGKSIDDIENAVQSMQNLVSATQKLNAEMLSTRSVLIDAGIDKSKARKLTKQRSLPEFDPDKVDAKLEELLGKGRSRHFQHYLARVMKPGYTFKRSDMMDLMQMCYAYDCDLFRCDKSMANTFSNFEPFKGKLVGRFTELPKRIDALISS</sequence>
<evidence type="ECO:0008006" key="3">
    <source>
        <dbReference type="Google" id="ProtNLM"/>
    </source>
</evidence>
<protein>
    <recommendedName>
        <fullName evidence="3">DUF4935 domain-containing protein</fullName>
    </recommendedName>
</protein>
<proteinExistence type="predicted"/>
<evidence type="ECO:0000313" key="2">
    <source>
        <dbReference type="Proteomes" id="UP001195941"/>
    </source>
</evidence>
<accession>A0ABS5HX41</accession>
<dbReference type="RefSeq" id="WP_212703177.1">
    <property type="nucleotide sequence ID" value="NZ_JADMKU010000039.1"/>
</dbReference>
<dbReference type="Proteomes" id="UP001195941">
    <property type="component" value="Unassembled WGS sequence"/>
</dbReference>
<comment type="caution">
    <text evidence="1">The sequence shown here is derived from an EMBL/GenBank/DDBJ whole genome shotgun (WGS) entry which is preliminary data.</text>
</comment>
<evidence type="ECO:0000313" key="1">
    <source>
        <dbReference type="EMBL" id="MBR9653552.1"/>
    </source>
</evidence>
<gene>
    <name evidence="1" type="ORF">IT775_20755</name>
</gene>
<name>A0ABS5HX41_9RHOB</name>
<dbReference type="EMBL" id="JADMKU010000039">
    <property type="protein sequence ID" value="MBR9653552.1"/>
    <property type="molecule type" value="Genomic_DNA"/>
</dbReference>
<keyword evidence="2" id="KW-1185">Reference proteome</keyword>
<organism evidence="1 2">
    <name type="scientific">Thalassovita aquimarina</name>
    <dbReference type="NCBI Taxonomy" id="2785917"/>
    <lineage>
        <taxon>Bacteria</taxon>
        <taxon>Pseudomonadati</taxon>
        <taxon>Pseudomonadota</taxon>
        <taxon>Alphaproteobacteria</taxon>
        <taxon>Rhodobacterales</taxon>
        <taxon>Roseobacteraceae</taxon>
        <taxon>Thalassovita</taxon>
    </lineage>
</organism>
<reference evidence="1 2" key="1">
    <citation type="journal article" date="2021" name="Arch. Microbiol.">
        <title>Thalassobius aquimarinus sp. nov., isolated from the Sea of Japan seashore.</title>
        <authorList>
            <person name="Kurilenko V.V."/>
            <person name="Romanenko L.A."/>
            <person name="Chernysheva N.Y."/>
            <person name="Velansky P.V."/>
            <person name="Tekutyeva L.A."/>
            <person name="Isaeva M.P."/>
            <person name="Mikhailov V.V."/>
        </authorList>
    </citation>
    <scope>NUCLEOTIDE SEQUENCE [LARGE SCALE GENOMIC DNA]</scope>
    <source>
        <strain evidence="1 2">KMM 8518</strain>
    </source>
</reference>